<reference evidence="1" key="1">
    <citation type="submission" date="2019-08" db="EMBL/GenBank/DDBJ databases">
        <authorList>
            <person name="Kucharzyk K."/>
            <person name="Murdoch R.W."/>
            <person name="Higgins S."/>
            <person name="Loffler F."/>
        </authorList>
    </citation>
    <scope>NUCLEOTIDE SEQUENCE</scope>
</reference>
<accession>A0A645I3W8</accession>
<organism evidence="1">
    <name type="scientific">bioreactor metagenome</name>
    <dbReference type="NCBI Taxonomy" id="1076179"/>
    <lineage>
        <taxon>unclassified sequences</taxon>
        <taxon>metagenomes</taxon>
        <taxon>ecological metagenomes</taxon>
    </lineage>
</organism>
<dbReference type="EMBL" id="VSSQ01105566">
    <property type="protein sequence ID" value="MPN45566.1"/>
    <property type="molecule type" value="Genomic_DNA"/>
</dbReference>
<dbReference type="AlphaFoldDB" id="A0A645I3W8"/>
<sequence>MLELGADGTVLRPEGSASLSVEQLSLEALIGQTMPRVRHHR</sequence>
<proteinExistence type="predicted"/>
<protein>
    <submittedName>
        <fullName evidence="1">Uncharacterized protein</fullName>
    </submittedName>
</protein>
<name>A0A645I3W8_9ZZZZ</name>
<comment type="caution">
    <text evidence="1">The sequence shown here is derived from an EMBL/GenBank/DDBJ whole genome shotgun (WGS) entry which is preliminary data.</text>
</comment>
<gene>
    <name evidence="1" type="ORF">SDC9_193133</name>
</gene>
<evidence type="ECO:0000313" key="1">
    <source>
        <dbReference type="EMBL" id="MPN45566.1"/>
    </source>
</evidence>